<keyword evidence="3" id="KW-1185">Reference proteome</keyword>
<proteinExistence type="predicted"/>
<reference evidence="2 3" key="1">
    <citation type="journal article" date="2014" name="Curr. Biol.">
        <title>The genome of the clonal raider ant Cerapachys biroi.</title>
        <authorList>
            <person name="Oxley P.R."/>
            <person name="Ji L."/>
            <person name="Fetter-Pruneda I."/>
            <person name="McKenzie S.K."/>
            <person name="Li C."/>
            <person name="Hu H."/>
            <person name="Zhang G."/>
            <person name="Kronauer D.J."/>
        </authorList>
    </citation>
    <scope>NUCLEOTIDE SEQUENCE [LARGE SCALE GENOMIC DNA]</scope>
</reference>
<dbReference type="EMBL" id="KK107163">
    <property type="protein sequence ID" value="EZA56546.1"/>
    <property type="molecule type" value="Genomic_DNA"/>
</dbReference>
<sequence>MSTEKHKSISRFKKHFGTILECQPWTPAVATPRGAGVPERPRNRTS</sequence>
<dbReference type="Proteomes" id="UP000053097">
    <property type="component" value="Unassembled WGS sequence"/>
</dbReference>
<name>A0A026WLM1_OOCBI</name>
<evidence type="ECO:0000313" key="3">
    <source>
        <dbReference type="Proteomes" id="UP000053097"/>
    </source>
</evidence>
<organism evidence="2 3">
    <name type="scientific">Ooceraea biroi</name>
    <name type="common">Clonal raider ant</name>
    <name type="synonym">Cerapachys biroi</name>
    <dbReference type="NCBI Taxonomy" id="2015173"/>
    <lineage>
        <taxon>Eukaryota</taxon>
        <taxon>Metazoa</taxon>
        <taxon>Ecdysozoa</taxon>
        <taxon>Arthropoda</taxon>
        <taxon>Hexapoda</taxon>
        <taxon>Insecta</taxon>
        <taxon>Pterygota</taxon>
        <taxon>Neoptera</taxon>
        <taxon>Endopterygota</taxon>
        <taxon>Hymenoptera</taxon>
        <taxon>Apocrita</taxon>
        <taxon>Aculeata</taxon>
        <taxon>Formicoidea</taxon>
        <taxon>Formicidae</taxon>
        <taxon>Dorylinae</taxon>
        <taxon>Ooceraea</taxon>
    </lineage>
</organism>
<evidence type="ECO:0000256" key="1">
    <source>
        <dbReference type="SAM" id="MobiDB-lite"/>
    </source>
</evidence>
<accession>A0A026WLM1</accession>
<dbReference type="AlphaFoldDB" id="A0A026WLM1"/>
<protein>
    <submittedName>
        <fullName evidence="2">Uncharacterized protein</fullName>
    </submittedName>
</protein>
<evidence type="ECO:0000313" key="2">
    <source>
        <dbReference type="EMBL" id="EZA56546.1"/>
    </source>
</evidence>
<feature type="region of interest" description="Disordered" evidence="1">
    <location>
        <begin position="27"/>
        <end position="46"/>
    </location>
</feature>
<gene>
    <name evidence="2" type="ORF">X777_03333</name>
</gene>